<reference evidence="1" key="1">
    <citation type="submission" date="2013-07" db="EMBL/GenBank/DDBJ databases">
        <title>The genome of Eucalyptus grandis.</title>
        <authorList>
            <person name="Schmutz J."/>
            <person name="Hayes R."/>
            <person name="Myburg A."/>
            <person name="Tuskan G."/>
            <person name="Grattapaglia D."/>
            <person name="Rokhsar D.S."/>
        </authorList>
    </citation>
    <scope>NUCLEOTIDE SEQUENCE</scope>
    <source>
        <tissue evidence="1">Leaf extractions</tissue>
    </source>
</reference>
<name>A0A059ACX1_EUCGR</name>
<accession>A0A059ACX1</accession>
<gene>
    <name evidence="1" type="ORF">EUGRSUZ_J00990</name>
</gene>
<proteinExistence type="predicted"/>
<dbReference type="EMBL" id="KK198762">
    <property type="protein sequence ID" value="KCW51466.1"/>
    <property type="molecule type" value="Genomic_DNA"/>
</dbReference>
<organism evidence="1">
    <name type="scientific">Eucalyptus grandis</name>
    <name type="common">Flooded gum</name>
    <dbReference type="NCBI Taxonomy" id="71139"/>
    <lineage>
        <taxon>Eukaryota</taxon>
        <taxon>Viridiplantae</taxon>
        <taxon>Streptophyta</taxon>
        <taxon>Embryophyta</taxon>
        <taxon>Tracheophyta</taxon>
        <taxon>Spermatophyta</taxon>
        <taxon>Magnoliopsida</taxon>
        <taxon>eudicotyledons</taxon>
        <taxon>Gunneridae</taxon>
        <taxon>Pentapetalae</taxon>
        <taxon>rosids</taxon>
        <taxon>malvids</taxon>
        <taxon>Myrtales</taxon>
        <taxon>Myrtaceae</taxon>
        <taxon>Myrtoideae</taxon>
        <taxon>Eucalypteae</taxon>
        <taxon>Eucalyptus</taxon>
    </lineage>
</organism>
<sequence length="83" mass="9391">MMIHGLNSIIPQQYNKSTIPCNQDNLKREDRSGHLFVLVRDSFGQLSTYHGRVSLGSLEVSSYSSIVKFCTLLQVNVNTNIYI</sequence>
<dbReference type="Gramene" id="KCW51466">
    <property type="protein sequence ID" value="KCW51466"/>
    <property type="gene ID" value="EUGRSUZ_J00990"/>
</dbReference>
<dbReference type="InParanoid" id="A0A059ACX1"/>
<protein>
    <submittedName>
        <fullName evidence="1">Uncharacterized protein</fullName>
    </submittedName>
</protein>
<evidence type="ECO:0000313" key="1">
    <source>
        <dbReference type="EMBL" id="KCW51466.1"/>
    </source>
</evidence>
<dbReference type="AlphaFoldDB" id="A0A059ACX1"/>